<evidence type="ECO:0000313" key="2">
    <source>
        <dbReference type="Proteomes" id="UP000193978"/>
    </source>
</evidence>
<dbReference type="Proteomes" id="UP000193978">
    <property type="component" value="Chromosome"/>
</dbReference>
<protein>
    <submittedName>
        <fullName evidence="1">Uncharacterized protein</fullName>
    </submittedName>
</protein>
<proteinExistence type="predicted"/>
<dbReference type="STRING" id="655015.B1812_15060"/>
<reference evidence="1 2" key="1">
    <citation type="submission" date="2017-02" db="EMBL/GenBank/DDBJ databases">
        <authorList>
            <person name="Peterson S.W."/>
        </authorList>
    </citation>
    <scope>NUCLEOTIDE SEQUENCE [LARGE SCALE GENOMIC DNA]</scope>
    <source>
        <strain evidence="1 2">S285</strain>
    </source>
</reference>
<organism evidence="1 2">
    <name type="scientific">Methylocystis bryophila</name>
    <dbReference type="NCBI Taxonomy" id="655015"/>
    <lineage>
        <taxon>Bacteria</taxon>
        <taxon>Pseudomonadati</taxon>
        <taxon>Pseudomonadota</taxon>
        <taxon>Alphaproteobacteria</taxon>
        <taxon>Hyphomicrobiales</taxon>
        <taxon>Methylocystaceae</taxon>
        <taxon>Methylocystis</taxon>
    </lineage>
</organism>
<name>A0A1W6MX67_9HYPH</name>
<gene>
    <name evidence="1" type="ORF">B1812_15060</name>
</gene>
<keyword evidence="2" id="KW-1185">Reference proteome</keyword>
<dbReference type="EMBL" id="CP019948">
    <property type="protein sequence ID" value="ARN82187.1"/>
    <property type="molecule type" value="Genomic_DNA"/>
</dbReference>
<dbReference type="KEGG" id="mbry:B1812_15060"/>
<accession>A0A1W6MX67</accession>
<sequence>MTKLAATQKSTDRARRDARILKAAAKGQSAQSIEKALKAAGFKPISRARLIAIMKRAPSGGAEISDDFRARELARLAELQEALHAKALKGDNAAVDRVLAILDRRAKLLGVGALPPAPPESGADAKTILQQKLDAMAARLAGTPSAGDESR</sequence>
<dbReference type="AlphaFoldDB" id="A0A1W6MX67"/>
<evidence type="ECO:0000313" key="1">
    <source>
        <dbReference type="EMBL" id="ARN82187.1"/>
    </source>
</evidence>
<dbReference type="RefSeq" id="WP_085772310.1">
    <property type="nucleotide sequence ID" value="NZ_AP027149.1"/>
</dbReference>